<protein>
    <submittedName>
        <fullName evidence="1">Uncharacterized protein</fullName>
    </submittedName>
</protein>
<keyword evidence="2" id="KW-1185">Reference proteome</keyword>
<reference evidence="1 2" key="1">
    <citation type="journal article" date="2018" name="Microbes Environ.">
        <title>Comparative Genomic Insights into Endofungal Lifestyles of Two Bacterial Endosymbionts, Mycoavidus cysteinexigens and Burkholderia rhizoxinica.</title>
        <authorList>
            <person name="Sharmin D."/>
            <person name="Guo Y."/>
            <person name="Nishizawa T."/>
            <person name="Ohshima S."/>
            <person name="Sato Y."/>
            <person name="Takashima Y."/>
            <person name="Narisawa K."/>
            <person name="Ohta H."/>
        </authorList>
    </citation>
    <scope>NUCLEOTIDE SEQUENCE [LARGE SCALE GENOMIC DNA]</scope>
    <source>
        <strain evidence="1 2">B1-EB</strain>
    </source>
</reference>
<evidence type="ECO:0000313" key="1">
    <source>
        <dbReference type="EMBL" id="BBE09536.1"/>
    </source>
</evidence>
<dbReference type="Proteomes" id="UP000282597">
    <property type="component" value="Chromosome"/>
</dbReference>
<sequence length="69" mass="7526">MFPINSNKSTLSFLASHFPNLLNTPARTNSTQVAYDAEMQSATQISTGLVNIPVSGSNHQVKFITMEQV</sequence>
<name>A0A2Z6EVW2_9BURK</name>
<gene>
    <name evidence="1" type="ORF">MCB1EB_1375</name>
</gene>
<accession>A0A2Z6EVW2</accession>
<dbReference type="AlphaFoldDB" id="A0A2Z6EVW2"/>
<dbReference type="RefSeq" id="WP_126353942.1">
    <property type="nucleotide sequence ID" value="NZ_AP018150.1"/>
</dbReference>
<evidence type="ECO:0000313" key="2">
    <source>
        <dbReference type="Proteomes" id="UP000282597"/>
    </source>
</evidence>
<organism evidence="1 2">
    <name type="scientific">Mycoavidus cysteinexigens</name>
    <dbReference type="NCBI Taxonomy" id="1553431"/>
    <lineage>
        <taxon>Bacteria</taxon>
        <taxon>Pseudomonadati</taxon>
        <taxon>Pseudomonadota</taxon>
        <taxon>Betaproteobacteria</taxon>
        <taxon>Burkholderiales</taxon>
        <taxon>Burkholderiaceae</taxon>
        <taxon>Mycoavidus</taxon>
    </lineage>
</organism>
<proteinExistence type="predicted"/>
<dbReference type="KEGG" id="mcys:MCB1EB_1375"/>
<dbReference type="EMBL" id="AP018150">
    <property type="protein sequence ID" value="BBE09536.1"/>
    <property type="molecule type" value="Genomic_DNA"/>
</dbReference>